<comment type="caution">
    <text evidence="12">The sequence shown here is derived from an EMBL/GenBank/DDBJ whole genome shotgun (WGS) entry which is preliminary data.</text>
</comment>
<organism evidence="12 13">
    <name type="scientific">Bordetella genomosp. 4</name>
    <dbReference type="NCBI Taxonomy" id="463044"/>
    <lineage>
        <taxon>Bacteria</taxon>
        <taxon>Pseudomonadati</taxon>
        <taxon>Pseudomonadota</taxon>
        <taxon>Betaproteobacteria</taxon>
        <taxon>Burkholderiales</taxon>
        <taxon>Alcaligenaceae</taxon>
        <taxon>Bordetella</taxon>
    </lineage>
</organism>
<feature type="modified residue" description="4-aspartylphosphate" evidence="8">
    <location>
        <position position="54"/>
    </location>
</feature>
<reference evidence="12 13" key="1">
    <citation type="submission" date="2017-05" db="EMBL/GenBank/DDBJ databases">
        <title>Complete and WGS of Bordetella genogroups.</title>
        <authorList>
            <person name="Spilker T."/>
            <person name="LiPuma J."/>
        </authorList>
    </citation>
    <scope>NUCLEOTIDE SEQUENCE [LARGE SCALE GENOMIC DNA]</scope>
    <source>
        <strain evidence="12 13">AU9919</strain>
    </source>
</reference>
<evidence type="ECO:0000313" key="12">
    <source>
        <dbReference type="EMBL" id="OZI67867.1"/>
    </source>
</evidence>
<dbReference type="Gene3D" id="1.10.10.10">
    <property type="entry name" value="Winged helix-like DNA-binding domain superfamily/Winged helix DNA-binding domain"/>
    <property type="match status" value="1"/>
</dbReference>
<dbReference type="SMART" id="SM00448">
    <property type="entry name" value="REC"/>
    <property type="match status" value="1"/>
</dbReference>
<dbReference type="PROSITE" id="PS51755">
    <property type="entry name" value="OMPR_PHOB"/>
    <property type="match status" value="1"/>
</dbReference>
<dbReference type="InterPro" id="IPR036388">
    <property type="entry name" value="WH-like_DNA-bd_sf"/>
</dbReference>
<dbReference type="InterPro" id="IPR011006">
    <property type="entry name" value="CheY-like_superfamily"/>
</dbReference>
<evidence type="ECO:0000256" key="2">
    <source>
        <dbReference type="ARBA" id="ARBA00022490"/>
    </source>
</evidence>
<evidence type="ECO:0000256" key="7">
    <source>
        <dbReference type="ARBA" id="ARBA00023163"/>
    </source>
</evidence>
<keyword evidence="7" id="KW-0804">Transcription</keyword>
<dbReference type="PANTHER" id="PTHR48111:SF35">
    <property type="entry name" value="TRANSCRIPTIONAL REGULATORY PROTEIN QSEB"/>
    <property type="match status" value="1"/>
</dbReference>
<dbReference type="InterPro" id="IPR039420">
    <property type="entry name" value="WalR-like"/>
</dbReference>
<accession>A0A261V228</accession>
<keyword evidence="6 9" id="KW-0238">DNA-binding</keyword>
<evidence type="ECO:0000256" key="1">
    <source>
        <dbReference type="ARBA" id="ARBA00004496"/>
    </source>
</evidence>
<evidence type="ECO:0000259" key="11">
    <source>
        <dbReference type="PROSITE" id="PS51755"/>
    </source>
</evidence>
<dbReference type="InterPro" id="IPR001789">
    <property type="entry name" value="Sig_transdc_resp-reg_receiver"/>
</dbReference>
<dbReference type="GO" id="GO:0006355">
    <property type="term" value="P:regulation of DNA-templated transcription"/>
    <property type="evidence" value="ECO:0007669"/>
    <property type="project" value="InterPro"/>
</dbReference>
<feature type="domain" description="OmpR/PhoB-type" evidence="11">
    <location>
        <begin position="134"/>
        <end position="240"/>
    </location>
</feature>
<evidence type="ECO:0000256" key="8">
    <source>
        <dbReference type="PROSITE-ProRule" id="PRU00169"/>
    </source>
</evidence>
<dbReference type="Proteomes" id="UP000216885">
    <property type="component" value="Unassembled WGS sequence"/>
</dbReference>
<evidence type="ECO:0000256" key="6">
    <source>
        <dbReference type="ARBA" id="ARBA00023125"/>
    </source>
</evidence>
<dbReference type="SUPFAM" id="SSF46894">
    <property type="entry name" value="C-terminal effector domain of the bipartite response regulators"/>
    <property type="match status" value="1"/>
</dbReference>
<evidence type="ECO:0000313" key="13">
    <source>
        <dbReference type="Proteomes" id="UP000216885"/>
    </source>
</evidence>
<dbReference type="PANTHER" id="PTHR48111">
    <property type="entry name" value="REGULATOR OF RPOS"/>
    <property type="match status" value="1"/>
</dbReference>
<protein>
    <recommendedName>
        <fullName evidence="14">Transcriptional regulator</fullName>
    </recommendedName>
</protein>
<evidence type="ECO:0008006" key="14">
    <source>
        <dbReference type="Google" id="ProtNLM"/>
    </source>
</evidence>
<evidence type="ECO:0000256" key="5">
    <source>
        <dbReference type="ARBA" id="ARBA00023015"/>
    </source>
</evidence>
<dbReference type="Gene3D" id="3.40.50.2300">
    <property type="match status" value="1"/>
</dbReference>
<dbReference type="GO" id="GO:0005829">
    <property type="term" value="C:cytosol"/>
    <property type="evidence" value="ECO:0007669"/>
    <property type="project" value="TreeGrafter"/>
</dbReference>
<dbReference type="PROSITE" id="PS50110">
    <property type="entry name" value="RESPONSE_REGULATORY"/>
    <property type="match status" value="1"/>
</dbReference>
<dbReference type="SMART" id="SM00862">
    <property type="entry name" value="Trans_reg_C"/>
    <property type="match status" value="1"/>
</dbReference>
<dbReference type="GO" id="GO:0000976">
    <property type="term" value="F:transcription cis-regulatory region binding"/>
    <property type="evidence" value="ECO:0007669"/>
    <property type="project" value="TreeGrafter"/>
</dbReference>
<evidence type="ECO:0000256" key="9">
    <source>
        <dbReference type="PROSITE-ProRule" id="PRU01091"/>
    </source>
</evidence>
<dbReference type="GO" id="GO:0032993">
    <property type="term" value="C:protein-DNA complex"/>
    <property type="evidence" value="ECO:0007669"/>
    <property type="project" value="TreeGrafter"/>
</dbReference>
<sequence length="241" mass="25449">MKQLKVLIMMPDSMACGKSVAAMQQAGIAAHGCATPLELFGQLGTGGYDAAVLDIGELDEIGYALVSRLRTSSTLGVVVLGANLQVENRLRCLQSGADACLVSPFDVRELVGVLMALGRRLPGRTQAATDNAVEQVPTNTPTGSWELRDQNWTLMAPSGVSISLSANERHIVRTLLEAPGQAVARAELNKHLDGAAGTTPRAGGSRSIDVIVSRLRRKAELAGVILPIRTVYGSGYLFADQ</sequence>
<comment type="subcellular location">
    <subcellularLocation>
        <location evidence="1">Cytoplasm</location>
    </subcellularLocation>
</comment>
<keyword evidence="3 8" id="KW-0597">Phosphoprotein</keyword>
<dbReference type="OrthoDB" id="9149764at2"/>
<dbReference type="InterPro" id="IPR001867">
    <property type="entry name" value="OmpR/PhoB-type_DNA-bd"/>
</dbReference>
<dbReference type="Pfam" id="PF00486">
    <property type="entry name" value="Trans_reg_C"/>
    <property type="match status" value="1"/>
</dbReference>
<dbReference type="GO" id="GO:0000156">
    <property type="term" value="F:phosphorelay response regulator activity"/>
    <property type="evidence" value="ECO:0007669"/>
    <property type="project" value="TreeGrafter"/>
</dbReference>
<evidence type="ECO:0000256" key="4">
    <source>
        <dbReference type="ARBA" id="ARBA00023012"/>
    </source>
</evidence>
<feature type="domain" description="Response regulatory" evidence="10">
    <location>
        <begin position="5"/>
        <end position="118"/>
    </location>
</feature>
<gene>
    <name evidence="12" type="ORF">CAL20_00405</name>
</gene>
<keyword evidence="4" id="KW-0902">Two-component regulatory system</keyword>
<keyword evidence="13" id="KW-1185">Reference proteome</keyword>
<evidence type="ECO:0000256" key="3">
    <source>
        <dbReference type="ARBA" id="ARBA00022553"/>
    </source>
</evidence>
<dbReference type="SUPFAM" id="SSF52172">
    <property type="entry name" value="CheY-like"/>
    <property type="match status" value="1"/>
</dbReference>
<feature type="DNA-binding region" description="OmpR/PhoB-type" evidence="9">
    <location>
        <begin position="134"/>
        <end position="240"/>
    </location>
</feature>
<evidence type="ECO:0000259" key="10">
    <source>
        <dbReference type="PROSITE" id="PS50110"/>
    </source>
</evidence>
<dbReference type="Pfam" id="PF00072">
    <property type="entry name" value="Response_reg"/>
    <property type="match status" value="1"/>
</dbReference>
<keyword evidence="2" id="KW-0963">Cytoplasm</keyword>
<dbReference type="AlphaFoldDB" id="A0A261V228"/>
<dbReference type="InterPro" id="IPR016032">
    <property type="entry name" value="Sig_transdc_resp-reg_C-effctor"/>
</dbReference>
<dbReference type="EMBL" id="NEVQ01000001">
    <property type="protein sequence ID" value="OZI67867.1"/>
    <property type="molecule type" value="Genomic_DNA"/>
</dbReference>
<keyword evidence="5" id="KW-0805">Transcription regulation</keyword>
<name>A0A261V228_9BORD</name>
<proteinExistence type="predicted"/>
<dbReference type="CDD" id="cd00383">
    <property type="entry name" value="trans_reg_C"/>
    <property type="match status" value="1"/>
</dbReference>